<dbReference type="PATRIC" id="fig|1008153.3.peg.841"/>
<dbReference type="OrthoDB" id="222194at2157"/>
<name>A0A151AH48_9EURY</name>
<evidence type="ECO:0000256" key="5">
    <source>
        <dbReference type="SAM" id="Phobius"/>
    </source>
</evidence>
<comment type="subcellular location">
    <subcellularLocation>
        <location evidence="1">Membrane</location>
        <topology evidence="1">Multi-pass membrane protein</topology>
    </subcellularLocation>
</comment>
<feature type="transmembrane region" description="Helical" evidence="5">
    <location>
        <begin position="12"/>
        <end position="31"/>
    </location>
</feature>
<keyword evidence="4 5" id="KW-0472">Membrane</keyword>
<dbReference type="AlphaFoldDB" id="A0A151AH48"/>
<dbReference type="Pfam" id="PF00939">
    <property type="entry name" value="Na_sulph_symp"/>
    <property type="match status" value="1"/>
</dbReference>
<organism evidence="6 7">
    <name type="scientific">Halalkalicoccus paucihalophilus</name>
    <dbReference type="NCBI Taxonomy" id="1008153"/>
    <lineage>
        <taxon>Archaea</taxon>
        <taxon>Methanobacteriati</taxon>
        <taxon>Methanobacteriota</taxon>
        <taxon>Stenosarchaea group</taxon>
        <taxon>Halobacteria</taxon>
        <taxon>Halobacteriales</taxon>
        <taxon>Halococcaceae</taxon>
        <taxon>Halalkalicoccus</taxon>
    </lineage>
</organism>
<feature type="transmembrane region" description="Helical" evidence="5">
    <location>
        <begin position="269"/>
        <end position="285"/>
    </location>
</feature>
<accession>A0A151AH48</accession>
<feature type="transmembrane region" description="Helical" evidence="5">
    <location>
        <begin position="440"/>
        <end position="463"/>
    </location>
</feature>
<dbReference type="InterPro" id="IPR051679">
    <property type="entry name" value="DASS-Related_Transporters"/>
</dbReference>
<comment type="caution">
    <text evidence="6">The sequence shown here is derived from an EMBL/GenBank/DDBJ whole genome shotgun (WGS) entry which is preliminary data.</text>
</comment>
<dbReference type="RefSeq" id="WP_066379902.1">
    <property type="nucleotide sequence ID" value="NZ_LTAZ01000003.1"/>
</dbReference>
<feature type="transmembrane region" description="Helical" evidence="5">
    <location>
        <begin position="321"/>
        <end position="340"/>
    </location>
</feature>
<evidence type="ECO:0000256" key="3">
    <source>
        <dbReference type="ARBA" id="ARBA00022989"/>
    </source>
</evidence>
<dbReference type="GO" id="GO:0022857">
    <property type="term" value="F:transmembrane transporter activity"/>
    <property type="evidence" value="ECO:0007669"/>
    <property type="project" value="InterPro"/>
</dbReference>
<feature type="transmembrane region" description="Helical" evidence="5">
    <location>
        <begin position="129"/>
        <end position="148"/>
    </location>
</feature>
<keyword evidence="7" id="KW-1185">Reference proteome</keyword>
<feature type="transmembrane region" description="Helical" evidence="5">
    <location>
        <begin position="60"/>
        <end position="82"/>
    </location>
</feature>
<evidence type="ECO:0000313" key="6">
    <source>
        <dbReference type="EMBL" id="KYH26951.1"/>
    </source>
</evidence>
<keyword evidence="3 5" id="KW-1133">Transmembrane helix</keyword>
<protein>
    <submittedName>
        <fullName evidence="6">Sodium:sulfate symporter transmembrane region</fullName>
    </submittedName>
</protein>
<dbReference type="PANTHER" id="PTHR43652:SF2">
    <property type="entry name" value="BASIC AMINO ACID ANTIPORTER YFCC-RELATED"/>
    <property type="match status" value="1"/>
</dbReference>
<gene>
    <name evidence="6" type="ORF">HAPAU_08390</name>
</gene>
<proteinExistence type="predicted"/>
<dbReference type="Proteomes" id="UP000075321">
    <property type="component" value="Unassembled WGS sequence"/>
</dbReference>
<sequence>MTLTERFARIRSPGPAFLLTVVAALAVFVGFPIGTDAATMLAITLFCVVLWVLTPVPPAYTGVLCIGLVGAAFSTELALVGFRSPATWLIGFGLLIGLATRESGLADWAGRWLVARAVPTRWRGDPIRAYASLLVALCLGALAFALLVPSTLVRVLVLAPVLYETGESFADREARIGLFLGPLFATFYGASGIYTAALPNVIITGIAESVGDFAIGWTEWALVLFPVMGLARTLLVAGIVLALYRPAVDSGVEVPENGPGAAGASERRMALFLLVGTLFWTTDFFHGLHPVFGAILVVALAFLPSIGVVEFSRAGEPDYSILFFLGGVFAVGEGLSRTGFADLAAGTLFDAIPADGSLALVLAFVFGATILLNLLMEGLAVASVLTPVLVSYAASAGLPLEPVVMTEALALGTYFFPYQSAVLVAILAQDGVEAGDLIRVTVACSLATIAILLPIQLGVFSILY</sequence>
<dbReference type="InterPro" id="IPR001898">
    <property type="entry name" value="SLC13A/DASS"/>
</dbReference>
<dbReference type="EMBL" id="LTAZ01000003">
    <property type="protein sequence ID" value="KYH26951.1"/>
    <property type="molecule type" value="Genomic_DNA"/>
</dbReference>
<reference evidence="6 7" key="1">
    <citation type="submission" date="2016-02" db="EMBL/GenBank/DDBJ databases">
        <title>Genome sequence of Halalkalicoccus paucihalophilus DSM 24557.</title>
        <authorList>
            <person name="Poehlein A."/>
            <person name="Daniel R."/>
        </authorList>
    </citation>
    <scope>NUCLEOTIDE SEQUENCE [LARGE SCALE GENOMIC DNA]</scope>
    <source>
        <strain evidence="6 7">DSM 24557</strain>
    </source>
</reference>
<dbReference type="PANTHER" id="PTHR43652">
    <property type="entry name" value="BASIC AMINO ACID ANTIPORTER YFCC-RELATED"/>
    <property type="match status" value="1"/>
</dbReference>
<feature type="transmembrane region" description="Helical" evidence="5">
    <location>
        <begin position="220"/>
        <end position="244"/>
    </location>
</feature>
<feature type="transmembrane region" description="Helical" evidence="5">
    <location>
        <begin position="379"/>
        <end position="396"/>
    </location>
</feature>
<evidence type="ECO:0000256" key="2">
    <source>
        <dbReference type="ARBA" id="ARBA00022692"/>
    </source>
</evidence>
<keyword evidence="2 5" id="KW-0812">Transmembrane</keyword>
<feature type="transmembrane region" description="Helical" evidence="5">
    <location>
        <begin position="352"/>
        <end position="372"/>
    </location>
</feature>
<evidence type="ECO:0000256" key="1">
    <source>
        <dbReference type="ARBA" id="ARBA00004141"/>
    </source>
</evidence>
<feature type="transmembrane region" description="Helical" evidence="5">
    <location>
        <begin position="408"/>
        <end position="428"/>
    </location>
</feature>
<dbReference type="GO" id="GO:0005886">
    <property type="term" value="C:plasma membrane"/>
    <property type="evidence" value="ECO:0007669"/>
    <property type="project" value="TreeGrafter"/>
</dbReference>
<evidence type="ECO:0000313" key="7">
    <source>
        <dbReference type="Proteomes" id="UP000075321"/>
    </source>
</evidence>
<feature type="transmembrane region" description="Helical" evidence="5">
    <location>
        <begin position="88"/>
        <end position="108"/>
    </location>
</feature>
<evidence type="ECO:0000256" key="4">
    <source>
        <dbReference type="ARBA" id="ARBA00023136"/>
    </source>
</evidence>
<feature type="transmembrane region" description="Helical" evidence="5">
    <location>
        <begin position="291"/>
        <end position="309"/>
    </location>
</feature>